<dbReference type="InterPro" id="IPR036291">
    <property type="entry name" value="NAD(P)-bd_dom_sf"/>
</dbReference>
<comment type="similarity">
    <text evidence="4">Belongs to the D-isomer specific 2-hydroxyacid dehydrogenase family.</text>
</comment>
<dbReference type="Gene3D" id="3.40.50.720">
    <property type="entry name" value="NAD(P)-binding Rossmann-like Domain"/>
    <property type="match status" value="2"/>
</dbReference>
<keyword evidence="2 4" id="KW-0560">Oxidoreductase</keyword>
<dbReference type="Pfam" id="PF00389">
    <property type="entry name" value="2-Hacid_dh"/>
    <property type="match status" value="1"/>
</dbReference>
<sequence length="327" mass="34457">MAPRFDIDLLMPAPMMPFVMERLDQAFRVCKLWLAADREALLAGVAPRIRAIAAGGSAAVTADLMARLPRLECVAGFGVGYDAIDAAWAGAHGITVTNTPDVLTEEVADTALALILMTVRRLPQAERYLRAGRWLEKAFPLSPTLRGRTAGILGLGRIGKAIAQRLAAFGVAVHYHGRQRQADVALPYHATPLDLARAVDVLVVVTPGGPETRGLVNGAVLEALGSDGVLINIARGTVVDEDALIAALRDGTILGAGLDVFAQEPTVPQALLDLDNAVLLPHVGSATLHTRQAMGQLVVDNLLAWAEGRPVLTPVPETPARSTRGAG</sequence>
<dbReference type="AlphaFoldDB" id="A0A560H4F1"/>
<evidence type="ECO:0000313" key="7">
    <source>
        <dbReference type="EMBL" id="TWB41172.1"/>
    </source>
</evidence>
<feature type="domain" description="D-isomer specific 2-hydroxyacid dehydrogenase NAD-binding" evidence="6">
    <location>
        <begin position="112"/>
        <end position="284"/>
    </location>
</feature>
<dbReference type="Pfam" id="PF02826">
    <property type="entry name" value="2-Hacid_dh_C"/>
    <property type="match status" value="1"/>
</dbReference>
<dbReference type="PANTHER" id="PTHR10996">
    <property type="entry name" value="2-HYDROXYACID DEHYDROGENASE-RELATED"/>
    <property type="match status" value="1"/>
</dbReference>
<dbReference type="GO" id="GO:0030267">
    <property type="term" value="F:glyoxylate reductase (NADPH) activity"/>
    <property type="evidence" value="ECO:0007669"/>
    <property type="project" value="TreeGrafter"/>
</dbReference>
<dbReference type="FunFam" id="3.40.50.720:FF:000213">
    <property type="entry name" value="Putative 2-hydroxyacid dehydrogenase"/>
    <property type="match status" value="1"/>
</dbReference>
<gene>
    <name evidence="7" type="ORF">FBZ90_108196</name>
</gene>
<evidence type="ECO:0000259" key="5">
    <source>
        <dbReference type="Pfam" id="PF00389"/>
    </source>
</evidence>
<dbReference type="GO" id="GO:0005829">
    <property type="term" value="C:cytosol"/>
    <property type="evidence" value="ECO:0007669"/>
    <property type="project" value="TreeGrafter"/>
</dbReference>
<dbReference type="CDD" id="cd12156">
    <property type="entry name" value="HPPR"/>
    <property type="match status" value="1"/>
</dbReference>
<dbReference type="GO" id="GO:0051287">
    <property type="term" value="F:NAD binding"/>
    <property type="evidence" value="ECO:0007669"/>
    <property type="project" value="InterPro"/>
</dbReference>
<accession>A0A560H4F1</accession>
<keyword evidence="3" id="KW-0520">NAD</keyword>
<reference evidence="7 8" key="1">
    <citation type="submission" date="2019-06" db="EMBL/GenBank/DDBJ databases">
        <title>Genomic Encyclopedia of Type Strains, Phase IV (KMG-V): Genome sequencing to study the core and pangenomes of soil and plant-associated prokaryotes.</title>
        <authorList>
            <person name="Whitman W."/>
        </authorList>
    </citation>
    <scope>NUCLEOTIDE SEQUENCE [LARGE SCALE GENOMIC DNA]</scope>
    <source>
        <strain evidence="7 8">BR 11622</strain>
    </source>
</reference>
<evidence type="ECO:0000256" key="2">
    <source>
        <dbReference type="ARBA" id="ARBA00023002"/>
    </source>
</evidence>
<evidence type="ECO:0000259" key="6">
    <source>
        <dbReference type="Pfam" id="PF02826"/>
    </source>
</evidence>
<feature type="domain" description="D-isomer specific 2-hydroxyacid dehydrogenase catalytic" evidence="5">
    <location>
        <begin position="20"/>
        <end position="315"/>
    </location>
</feature>
<dbReference type="SUPFAM" id="SSF52283">
    <property type="entry name" value="Formate/glycerate dehydrogenase catalytic domain-like"/>
    <property type="match status" value="1"/>
</dbReference>
<dbReference type="GO" id="GO:0016618">
    <property type="term" value="F:hydroxypyruvate reductase [NAD(P)H] activity"/>
    <property type="evidence" value="ECO:0007669"/>
    <property type="project" value="TreeGrafter"/>
</dbReference>
<dbReference type="InterPro" id="IPR006140">
    <property type="entry name" value="D-isomer_DH_NAD-bd"/>
</dbReference>
<comment type="caution">
    <text evidence="7">The sequence shown here is derived from an EMBL/GenBank/DDBJ whole genome shotgun (WGS) entry which is preliminary data.</text>
</comment>
<keyword evidence="8" id="KW-1185">Reference proteome</keyword>
<evidence type="ECO:0000256" key="1">
    <source>
        <dbReference type="ARBA" id="ARBA00022857"/>
    </source>
</evidence>
<dbReference type="InterPro" id="IPR006139">
    <property type="entry name" value="D-isomer_2_OHA_DH_cat_dom"/>
</dbReference>
<evidence type="ECO:0000256" key="3">
    <source>
        <dbReference type="ARBA" id="ARBA00023027"/>
    </source>
</evidence>
<organism evidence="7 8">
    <name type="scientific">Nitrospirillum amazonense</name>
    <dbReference type="NCBI Taxonomy" id="28077"/>
    <lineage>
        <taxon>Bacteria</taxon>
        <taxon>Pseudomonadati</taxon>
        <taxon>Pseudomonadota</taxon>
        <taxon>Alphaproteobacteria</taxon>
        <taxon>Rhodospirillales</taxon>
        <taxon>Azospirillaceae</taxon>
        <taxon>Nitrospirillum</taxon>
    </lineage>
</organism>
<keyword evidence="1" id="KW-0521">NADP</keyword>
<dbReference type="PANTHER" id="PTHR10996:SF178">
    <property type="entry name" value="2-HYDROXYACID DEHYDROGENASE YGL185C-RELATED"/>
    <property type="match status" value="1"/>
</dbReference>
<dbReference type="InterPro" id="IPR050223">
    <property type="entry name" value="D-isomer_2-hydroxyacid_DH"/>
</dbReference>
<proteinExistence type="inferred from homology"/>
<dbReference type="Proteomes" id="UP000315751">
    <property type="component" value="Unassembled WGS sequence"/>
</dbReference>
<dbReference type="SUPFAM" id="SSF51735">
    <property type="entry name" value="NAD(P)-binding Rossmann-fold domains"/>
    <property type="match status" value="1"/>
</dbReference>
<evidence type="ECO:0000256" key="4">
    <source>
        <dbReference type="RuleBase" id="RU003719"/>
    </source>
</evidence>
<dbReference type="RefSeq" id="WP_211102067.1">
    <property type="nucleotide sequence ID" value="NZ_VITR01000008.1"/>
</dbReference>
<protein>
    <submittedName>
        <fullName evidence="7">Lactate dehydrogenase-like 2-hydroxyacid dehydrogenase</fullName>
    </submittedName>
</protein>
<name>A0A560H4F1_9PROT</name>
<evidence type="ECO:0000313" key="8">
    <source>
        <dbReference type="Proteomes" id="UP000315751"/>
    </source>
</evidence>
<dbReference type="EMBL" id="VITR01000008">
    <property type="protein sequence ID" value="TWB41172.1"/>
    <property type="molecule type" value="Genomic_DNA"/>
</dbReference>